<keyword evidence="5 6" id="KW-0472">Membrane</keyword>
<accession>F2KP91</accession>
<dbReference type="HOGENOM" id="CLU_001265_10_6_2"/>
<feature type="transmembrane region" description="Helical" evidence="6">
    <location>
        <begin position="97"/>
        <end position="118"/>
    </location>
</feature>
<keyword evidence="9" id="KW-1185">Reference proteome</keyword>
<keyword evidence="3 6" id="KW-0812">Transmembrane</keyword>
<name>F2KP91_ARCVS</name>
<dbReference type="OrthoDB" id="117970at2157"/>
<gene>
    <name evidence="8" type="ordered locus">Arcve_1493</name>
</gene>
<evidence type="ECO:0000256" key="4">
    <source>
        <dbReference type="ARBA" id="ARBA00022989"/>
    </source>
</evidence>
<dbReference type="AlphaFoldDB" id="F2KP91"/>
<dbReference type="STRING" id="693661.Arcve_1493"/>
<dbReference type="eggNOG" id="arCOG00130">
    <property type="taxonomic scope" value="Archaea"/>
</dbReference>
<dbReference type="InterPro" id="IPR020846">
    <property type="entry name" value="MFS_dom"/>
</dbReference>
<evidence type="ECO:0000259" key="7">
    <source>
        <dbReference type="PROSITE" id="PS50850"/>
    </source>
</evidence>
<dbReference type="GO" id="GO:0005886">
    <property type="term" value="C:plasma membrane"/>
    <property type="evidence" value="ECO:0007669"/>
    <property type="project" value="UniProtKB-SubCell"/>
</dbReference>
<dbReference type="PANTHER" id="PTHR43124:SF3">
    <property type="entry name" value="CHLORAMPHENICOL EFFLUX PUMP RV0191"/>
    <property type="match status" value="1"/>
</dbReference>
<dbReference type="Proteomes" id="UP000008136">
    <property type="component" value="Chromosome"/>
</dbReference>
<dbReference type="InterPro" id="IPR011701">
    <property type="entry name" value="MFS"/>
</dbReference>
<evidence type="ECO:0000256" key="6">
    <source>
        <dbReference type="SAM" id="Phobius"/>
    </source>
</evidence>
<reference evidence="8 9" key="1">
    <citation type="submission" date="2011-03" db="EMBL/GenBank/DDBJ databases">
        <title>The complete genome of Archaeoglobus veneficus SNP6.</title>
        <authorList>
            <consortium name="US DOE Joint Genome Institute (JGI-PGF)"/>
            <person name="Lucas S."/>
            <person name="Copeland A."/>
            <person name="Lapidus A."/>
            <person name="Bruce D."/>
            <person name="Goodwin L."/>
            <person name="Pitluck S."/>
            <person name="Kyrpides N."/>
            <person name="Mavromatis K."/>
            <person name="Pagani I."/>
            <person name="Ivanova N."/>
            <person name="Mikhailova N."/>
            <person name="Lu M."/>
            <person name="Detter J.C."/>
            <person name="Tapia R."/>
            <person name="Han C."/>
            <person name="Land M."/>
            <person name="Hauser L."/>
            <person name="Markowitz V."/>
            <person name="Cheng J.-F."/>
            <person name="Hugenholtz P."/>
            <person name="Woyke T."/>
            <person name="Wu D."/>
            <person name="Spring S."/>
            <person name="Brambilla E."/>
            <person name="Klenk H.-P."/>
            <person name="Eisen J.A."/>
        </authorList>
    </citation>
    <scope>NUCLEOTIDE SEQUENCE [LARGE SCALE GENOMIC DNA]</scope>
    <source>
        <strain>SNP6</strain>
    </source>
</reference>
<evidence type="ECO:0000313" key="8">
    <source>
        <dbReference type="EMBL" id="AEA47495.1"/>
    </source>
</evidence>
<protein>
    <submittedName>
        <fullName evidence="8">Major facilitator superfamily MFS_1</fullName>
    </submittedName>
</protein>
<feature type="transmembrane region" description="Helical" evidence="6">
    <location>
        <begin position="7"/>
        <end position="29"/>
    </location>
</feature>
<dbReference type="InterPro" id="IPR036259">
    <property type="entry name" value="MFS_trans_sf"/>
</dbReference>
<dbReference type="CDD" id="cd17474">
    <property type="entry name" value="MFS_YfmO_like"/>
    <property type="match status" value="1"/>
</dbReference>
<feature type="transmembrane region" description="Helical" evidence="6">
    <location>
        <begin position="161"/>
        <end position="182"/>
    </location>
</feature>
<dbReference type="PROSITE" id="PS50850">
    <property type="entry name" value="MFS"/>
    <property type="match status" value="1"/>
</dbReference>
<proteinExistence type="predicted"/>
<feature type="transmembrane region" description="Helical" evidence="6">
    <location>
        <begin position="41"/>
        <end position="61"/>
    </location>
</feature>
<keyword evidence="4 6" id="KW-1133">Transmembrane helix</keyword>
<feature type="transmembrane region" description="Helical" evidence="6">
    <location>
        <begin position="275"/>
        <end position="304"/>
    </location>
</feature>
<dbReference type="PANTHER" id="PTHR43124">
    <property type="entry name" value="PURINE EFFLUX PUMP PBUE"/>
    <property type="match status" value="1"/>
</dbReference>
<feature type="transmembrane region" description="Helical" evidence="6">
    <location>
        <begin position="203"/>
        <end position="227"/>
    </location>
</feature>
<dbReference type="GeneID" id="10394617"/>
<dbReference type="PROSITE" id="PS00216">
    <property type="entry name" value="SUGAR_TRANSPORT_1"/>
    <property type="match status" value="1"/>
</dbReference>
<dbReference type="Gene3D" id="1.20.1250.20">
    <property type="entry name" value="MFS general substrate transporter like domains"/>
    <property type="match status" value="1"/>
</dbReference>
<dbReference type="SUPFAM" id="SSF103473">
    <property type="entry name" value="MFS general substrate transporter"/>
    <property type="match status" value="1"/>
</dbReference>
<dbReference type="GO" id="GO:0022857">
    <property type="term" value="F:transmembrane transporter activity"/>
    <property type="evidence" value="ECO:0007669"/>
    <property type="project" value="InterPro"/>
</dbReference>
<comment type="subcellular location">
    <subcellularLocation>
        <location evidence="1">Cell membrane</location>
        <topology evidence="1">Multi-pass membrane protein</topology>
    </subcellularLocation>
</comment>
<dbReference type="KEGG" id="ave:Arcve_1493"/>
<feature type="transmembrane region" description="Helical" evidence="6">
    <location>
        <begin position="233"/>
        <end position="254"/>
    </location>
</feature>
<evidence type="ECO:0000256" key="5">
    <source>
        <dbReference type="ARBA" id="ARBA00023136"/>
    </source>
</evidence>
<evidence type="ECO:0000256" key="3">
    <source>
        <dbReference type="ARBA" id="ARBA00022692"/>
    </source>
</evidence>
<dbReference type="InterPro" id="IPR005829">
    <property type="entry name" value="Sugar_transporter_CS"/>
</dbReference>
<dbReference type="PRINTS" id="PR01036">
    <property type="entry name" value="TCRTETB"/>
</dbReference>
<dbReference type="EMBL" id="CP002588">
    <property type="protein sequence ID" value="AEA47495.1"/>
    <property type="molecule type" value="Genomic_DNA"/>
</dbReference>
<dbReference type="RefSeq" id="WP_013684156.1">
    <property type="nucleotide sequence ID" value="NC_015320.1"/>
</dbReference>
<sequence>MPELNSNLYTIFAVTLMGVIGVSILTPAFPQIGAALGIGRAEVAMLVTAFTLPGIFFAPLMGILADRYGRKKVLVPSLFLFSIAGTLCAFADFKTMLLLRFIQGIGGSALTALSATMIGDIYEGIERARILGYNASVLTIGITAYQAIGGILAYFDWRYPFLTFGIAIPVGIAAMLMPHPDVRSSTPISSYFRGMARVVSGRLLFEFASGAAVFIILYGAFLTFLPFLLKEKFMANSIMISAVQASMSAFTAIFSYRLAHLVERFGSIGAIKAGFAAYCISMLVIPFLPSYYLFFAAALLFGFAHGSVLPALQNLVISTAPNEHRAAVMTAYGSTIRIGQTTGPLVFGLLSLNAVFVVAALIAFSFFLAYNFIDKKFQKGFIQAS</sequence>
<dbReference type="Pfam" id="PF07690">
    <property type="entry name" value="MFS_1"/>
    <property type="match status" value="1"/>
</dbReference>
<feature type="transmembrane region" description="Helical" evidence="6">
    <location>
        <begin position="354"/>
        <end position="373"/>
    </location>
</feature>
<evidence type="ECO:0000313" key="9">
    <source>
        <dbReference type="Proteomes" id="UP000008136"/>
    </source>
</evidence>
<feature type="transmembrane region" description="Helical" evidence="6">
    <location>
        <begin position="73"/>
        <end position="91"/>
    </location>
</feature>
<keyword evidence="2" id="KW-1003">Cell membrane</keyword>
<evidence type="ECO:0000256" key="2">
    <source>
        <dbReference type="ARBA" id="ARBA00022475"/>
    </source>
</evidence>
<evidence type="ECO:0000256" key="1">
    <source>
        <dbReference type="ARBA" id="ARBA00004651"/>
    </source>
</evidence>
<feature type="transmembrane region" description="Helical" evidence="6">
    <location>
        <begin position="130"/>
        <end position="155"/>
    </location>
</feature>
<dbReference type="InterPro" id="IPR050189">
    <property type="entry name" value="MFS_Efflux_Transporters"/>
</dbReference>
<organism evidence="8 9">
    <name type="scientific">Archaeoglobus veneficus (strain DSM 11195 / SNP6)</name>
    <dbReference type="NCBI Taxonomy" id="693661"/>
    <lineage>
        <taxon>Archaea</taxon>
        <taxon>Methanobacteriati</taxon>
        <taxon>Methanobacteriota</taxon>
        <taxon>Archaeoglobi</taxon>
        <taxon>Archaeoglobales</taxon>
        <taxon>Archaeoglobaceae</taxon>
        <taxon>Archaeoglobus</taxon>
    </lineage>
</organism>
<feature type="domain" description="Major facilitator superfamily (MFS) profile" evidence="7">
    <location>
        <begin position="7"/>
        <end position="377"/>
    </location>
</feature>